<dbReference type="AlphaFoldDB" id="A0A9W6MG70"/>
<keyword evidence="1" id="KW-0732">Signal</keyword>
<comment type="caution">
    <text evidence="2">The sequence shown here is derived from an EMBL/GenBank/DDBJ whole genome shotgun (WGS) entry which is preliminary data.</text>
</comment>
<evidence type="ECO:0000313" key="2">
    <source>
        <dbReference type="EMBL" id="GLK12850.1"/>
    </source>
</evidence>
<dbReference type="Gene3D" id="1.10.530.10">
    <property type="match status" value="1"/>
</dbReference>
<reference evidence="2" key="1">
    <citation type="journal article" date="2014" name="Int. J. Syst. Evol. Microbiol.">
        <title>Complete genome sequence of Corynebacterium casei LMG S-19264T (=DSM 44701T), isolated from a smear-ripened cheese.</title>
        <authorList>
            <consortium name="US DOE Joint Genome Institute (JGI-PGF)"/>
            <person name="Walter F."/>
            <person name="Albersmeier A."/>
            <person name="Kalinowski J."/>
            <person name="Ruckert C."/>
        </authorList>
    </citation>
    <scope>NUCLEOTIDE SEQUENCE</scope>
    <source>
        <strain evidence="2">VKM Ac-2007</strain>
    </source>
</reference>
<gene>
    <name evidence="2" type="ORF">GCM10017600_62600</name>
</gene>
<feature type="chain" id="PRO_5040871015" description="Transglycosylase SLT domain-containing protein" evidence="1">
    <location>
        <begin position="25"/>
        <end position="233"/>
    </location>
</feature>
<dbReference type="InterPro" id="IPR023346">
    <property type="entry name" value="Lysozyme-like_dom_sf"/>
</dbReference>
<dbReference type="RefSeq" id="WP_271221160.1">
    <property type="nucleotide sequence ID" value="NZ_BAAAVD010000012.1"/>
</dbReference>
<evidence type="ECO:0000256" key="1">
    <source>
        <dbReference type="SAM" id="SignalP"/>
    </source>
</evidence>
<organism evidence="2 3">
    <name type="scientific">Streptosporangium carneum</name>
    <dbReference type="NCBI Taxonomy" id="47481"/>
    <lineage>
        <taxon>Bacteria</taxon>
        <taxon>Bacillati</taxon>
        <taxon>Actinomycetota</taxon>
        <taxon>Actinomycetes</taxon>
        <taxon>Streptosporangiales</taxon>
        <taxon>Streptosporangiaceae</taxon>
        <taxon>Streptosporangium</taxon>
    </lineage>
</organism>
<proteinExistence type="predicted"/>
<dbReference type="Proteomes" id="UP001143474">
    <property type="component" value="Unassembled WGS sequence"/>
</dbReference>
<accession>A0A9W6MG70</accession>
<reference evidence="2" key="2">
    <citation type="submission" date="2023-01" db="EMBL/GenBank/DDBJ databases">
        <authorList>
            <person name="Sun Q."/>
            <person name="Evtushenko L."/>
        </authorList>
    </citation>
    <scope>NUCLEOTIDE SEQUENCE</scope>
    <source>
        <strain evidence="2">VKM Ac-2007</strain>
    </source>
</reference>
<dbReference type="SUPFAM" id="SSF53955">
    <property type="entry name" value="Lysozyme-like"/>
    <property type="match status" value="1"/>
</dbReference>
<name>A0A9W6MG70_9ACTN</name>
<keyword evidence="3" id="KW-1185">Reference proteome</keyword>
<feature type="signal peptide" evidence="1">
    <location>
        <begin position="1"/>
        <end position="24"/>
    </location>
</feature>
<evidence type="ECO:0008006" key="4">
    <source>
        <dbReference type="Google" id="ProtNLM"/>
    </source>
</evidence>
<evidence type="ECO:0000313" key="3">
    <source>
        <dbReference type="Proteomes" id="UP001143474"/>
    </source>
</evidence>
<dbReference type="EMBL" id="BSEV01000019">
    <property type="protein sequence ID" value="GLK12850.1"/>
    <property type="molecule type" value="Genomic_DNA"/>
</dbReference>
<sequence>MNSYRVLRNTVLTMLAASTVVGSAAISRAEGVGTTERAEVAEEIGTAEDVEVAEVAENIGTAESVEAADQTRTTESVEVAERIGTAEESGTIRETTTAREIATPVARASARTVHRAVWFTRAAPRVMRVARASRSRNKAIAFRLVARRSWSHSQFQCLDSLWTRESNWNHEAHNPSSGAYGIPQALPGSKMSGSGGDWRSNPITQINWGLRYIKSRYGSPCGAWGHFRSSNWY</sequence>
<protein>
    <recommendedName>
        <fullName evidence="4">Transglycosylase SLT domain-containing protein</fullName>
    </recommendedName>
</protein>